<keyword evidence="3" id="KW-1185">Reference proteome</keyword>
<dbReference type="KEGG" id="vg:65101774"/>
<accession>A0A0D3R0X3</accession>
<feature type="region of interest" description="Disordered" evidence="1">
    <location>
        <begin position="82"/>
        <end position="154"/>
    </location>
</feature>
<feature type="compositionally biased region" description="Pro residues" evidence="1">
    <location>
        <begin position="123"/>
        <end position="140"/>
    </location>
</feature>
<sequence>MMTRKRLASGSIDRILQRKRCNHQSHQWTPQVSGWIHRQVGKVTQAIHGVLCYLLEKILMTPVGIQVVCQILEGEEVDEDDLPQSLRMESHRPIQVLEPENPRISPVEILGQDPKQVKEAQSPPLPPPRRSPTPPDPSPIPEREDHRRMDPHSQ</sequence>
<dbReference type="EMBL" id="KM204985">
    <property type="protein sequence ID" value="AJR28294.1"/>
    <property type="molecule type" value="Viral_cRNA"/>
</dbReference>
<proteinExistence type="predicted"/>
<protein>
    <submittedName>
        <fullName evidence="2">Uncharacterized protein</fullName>
    </submittedName>
</protein>
<evidence type="ECO:0000313" key="3">
    <source>
        <dbReference type="Proteomes" id="UP000502922"/>
    </source>
</evidence>
<reference evidence="2 3" key="1">
    <citation type="journal article" date="2015" name="PLoS Pathog.">
        <title>Evolution of genome size and complexity in the rhabdoviridae.</title>
        <authorList>
            <person name="Walker P.J."/>
            <person name="Firth C."/>
            <person name="Widen S.G."/>
            <person name="Blasdell K.R."/>
            <person name="Guzman H."/>
            <person name="Wood T.G."/>
            <person name="Paradkar P.N."/>
            <person name="Holmes E.C."/>
            <person name="Tesh R.B."/>
            <person name="Vasilakis N."/>
        </authorList>
    </citation>
    <scope>NUCLEOTIDE SEQUENCE [LARGE SCALE GENOMIC DNA]</scope>
    <source>
        <strain evidence="2 3">A-57</strain>
    </source>
</reference>
<evidence type="ECO:0000256" key="1">
    <source>
        <dbReference type="SAM" id="MobiDB-lite"/>
    </source>
</evidence>
<feature type="compositionally biased region" description="Basic and acidic residues" evidence="1">
    <location>
        <begin position="141"/>
        <end position="154"/>
    </location>
</feature>
<dbReference type="GeneID" id="65101774"/>
<dbReference type="RefSeq" id="YP_010086560.1">
    <property type="nucleotide sequence ID" value="NC_055456.1"/>
</dbReference>
<dbReference type="Proteomes" id="UP000502922">
    <property type="component" value="Segment"/>
</dbReference>
<evidence type="ECO:0000313" key="2">
    <source>
        <dbReference type="EMBL" id="AJR28294.1"/>
    </source>
</evidence>
<organism evidence="2 3">
    <name type="scientific">Kwatta virus</name>
    <dbReference type="NCBI Taxonomy" id="1272945"/>
    <lineage>
        <taxon>Viruses</taxon>
        <taxon>Riboviria</taxon>
        <taxon>Orthornavirae</taxon>
        <taxon>Negarnaviricota</taxon>
        <taxon>Haploviricotina</taxon>
        <taxon>Monjiviricetes</taxon>
        <taxon>Mononegavirales</taxon>
        <taxon>Rhabdoviridae</taxon>
        <taxon>Alpharhabdovirinae</taxon>
        <taxon>Sunrhavirus</taxon>
        <taxon>Sunrhavirus kwatta</taxon>
    </lineage>
</organism>
<name>A0A0D3R0X3_9RHAB</name>